<proteinExistence type="predicted"/>
<evidence type="ECO:0000313" key="3">
    <source>
        <dbReference type="EMBL" id="EDW88866.1"/>
    </source>
</evidence>
<feature type="compositionally biased region" description="Polar residues" evidence="1">
    <location>
        <begin position="546"/>
        <end position="556"/>
    </location>
</feature>
<evidence type="ECO:0000313" key="4">
    <source>
        <dbReference type="EMBL" id="KRJ98065.1"/>
    </source>
</evidence>
<reference evidence="3 6" key="2">
    <citation type="journal article" date="2007" name="Nature">
        <title>Evolution of genes and genomes on the Drosophila phylogeny.</title>
        <authorList>
            <consortium name="Drosophila 12 Genomes Consortium"/>
            <person name="Clark A.G."/>
            <person name="Eisen M.B."/>
            <person name="Smith D.R."/>
            <person name="Bergman C.M."/>
            <person name="Oliver B."/>
            <person name="Markow T.A."/>
            <person name="Kaufman T.C."/>
            <person name="Kellis M."/>
            <person name="Gelbart W."/>
            <person name="Iyer V.N."/>
            <person name="Pollard D.A."/>
            <person name="Sackton T.B."/>
            <person name="Larracuente A.M."/>
            <person name="Singh N.D."/>
            <person name="Abad J.P."/>
            <person name="Abt D.N."/>
            <person name="Adryan B."/>
            <person name="Aguade M."/>
            <person name="Akashi H."/>
            <person name="Anderson W.W."/>
            <person name="Aquadro C.F."/>
            <person name="Ardell D.H."/>
            <person name="Arguello R."/>
            <person name="Artieri C.G."/>
            <person name="Barbash D.A."/>
            <person name="Barker D."/>
            <person name="Barsanti P."/>
            <person name="Batterham P."/>
            <person name="Batzoglou S."/>
            <person name="Begun D."/>
            <person name="Bhutkar A."/>
            <person name="Blanco E."/>
            <person name="Bosak S.A."/>
            <person name="Bradley R.K."/>
            <person name="Brand A.D."/>
            <person name="Brent M.R."/>
            <person name="Brooks A.N."/>
            <person name="Brown R.H."/>
            <person name="Butlin R.K."/>
            <person name="Caggese C."/>
            <person name="Calvi B.R."/>
            <person name="Bernardo de Carvalho A."/>
            <person name="Caspi A."/>
            <person name="Castrezana S."/>
            <person name="Celniker S.E."/>
            <person name="Chang J.L."/>
            <person name="Chapple C."/>
            <person name="Chatterji S."/>
            <person name="Chinwalla A."/>
            <person name="Civetta A."/>
            <person name="Clifton S.W."/>
            <person name="Comeron J.M."/>
            <person name="Costello J.C."/>
            <person name="Coyne J.A."/>
            <person name="Daub J."/>
            <person name="David R.G."/>
            <person name="Delcher A.L."/>
            <person name="Delehaunty K."/>
            <person name="Do C.B."/>
            <person name="Ebling H."/>
            <person name="Edwards K."/>
            <person name="Eickbush T."/>
            <person name="Evans J.D."/>
            <person name="Filipski A."/>
            <person name="Findeiss S."/>
            <person name="Freyhult E."/>
            <person name="Fulton L."/>
            <person name="Fulton R."/>
            <person name="Garcia A.C."/>
            <person name="Gardiner A."/>
            <person name="Garfield D.A."/>
            <person name="Garvin B.E."/>
            <person name="Gibson G."/>
            <person name="Gilbert D."/>
            <person name="Gnerre S."/>
            <person name="Godfrey J."/>
            <person name="Good R."/>
            <person name="Gotea V."/>
            <person name="Gravely B."/>
            <person name="Greenberg A.J."/>
            <person name="Griffiths-Jones S."/>
            <person name="Gross S."/>
            <person name="Guigo R."/>
            <person name="Gustafson E.A."/>
            <person name="Haerty W."/>
            <person name="Hahn M.W."/>
            <person name="Halligan D.L."/>
            <person name="Halpern A.L."/>
            <person name="Halter G.M."/>
            <person name="Han M.V."/>
            <person name="Heger A."/>
            <person name="Hillier L."/>
            <person name="Hinrichs A.S."/>
            <person name="Holmes I."/>
            <person name="Hoskins R.A."/>
            <person name="Hubisz M.J."/>
            <person name="Hultmark D."/>
            <person name="Huntley M.A."/>
            <person name="Jaffe D.B."/>
            <person name="Jagadeeshan S."/>
            <person name="Jeck W.R."/>
            <person name="Johnson J."/>
            <person name="Jones C.D."/>
            <person name="Jordan W.C."/>
            <person name="Karpen G.H."/>
            <person name="Kataoka E."/>
            <person name="Keightley P.D."/>
            <person name="Kheradpour P."/>
            <person name="Kirkness E.F."/>
            <person name="Koerich L.B."/>
            <person name="Kristiansen K."/>
            <person name="Kudrna D."/>
            <person name="Kulathinal R.J."/>
            <person name="Kumar S."/>
            <person name="Kwok R."/>
            <person name="Lander E."/>
            <person name="Langley C.H."/>
            <person name="Lapoint R."/>
            <person name="Lazzaro B.P."/>
            <person name="Lee S.J."/>
            <person name="Levesque L."/>
            <person name="Li R."/>
            <person name="Lin C.F."/>
            <person name="Lin M.F."/>
            <person name="Lindblad-Toh K."/>
            <person name="Llopart A."/>
            <person name="Long M."/>
            <person name="Low L."/>
            <person name="Lozovsky E."/>
            <person name="Lu J."/>
            <person name="Luo M."/>
            <person name="Machado C.A."/>
            <person name="Makalowski W."/>
            <person name="Marzo M."/>
            <person name="Matsuda M."/>
            <person name="Matzkin L."/>
            <person name="McAllister B."/>
            <person name="McBride C.S."/>
            <person name="McKernan B."/>
            <person name="McKernan K."/>
            <person name="Mendez-Lago M."/>
            <person name="Minx P."/>
            <person name="Mollenhauer M.U."/>
            <person name="Montooth K."/>
            <person name="Mount S.M."/>
            <person name="Mu X."/>
            <person name="Myers E."/>
            <person name="Negre B."/>
            <person name="Newfeld S."/>
            <person name="Nielsen R."/>
            <person name="Noor M.A."/>
            <person name="O'Grady P."/>
            <person name="Pachter L."/>
            <person name="Papaceit M."/>
            <person name="Parisi M.J."/>
            <person name="Parisi M."/>
            <person name="Parts L."/>
            <person name="Pedersen J.S."/>
            <person name="Pesole G."/>
            <person name="Phillippy A.M."/>
            <person name="Ponting C.P."/>
            <person name="Pop M."/>
            <person name="Porcelli D."/>
            <person name="Powell J.R."/>
            <person name="Prohaska S."/>
            <person name="Pruitt K."/>
            <person name="Puig M."/>
            <person name="Quesneville H."/>
            <person name="Ram K.R."/>
            <person name="Rand D."/>
            <person name="Rasmussen M.D."/>
            <person name="Reed L.K."/>
            <person name="Reenan R."/>
            <person name="Reily A."/>
            <person name="Remington K.A."/>
            <person name="Rieger T.T."/>
            <person name="Ritchie M.G."/>
            <person name="Robin C."/>
            <person name="Rogers Y.H."/>
            <person name="Rohde C."/>
            <person name="Rozas J."/>
            <person name="Rubenfield M.J."/>
            <person name="Ruiz A."/>
            <person name="Russo S."/>
            <person name="Salzberg S.L."/>
            <person name="Sanchez-Gracia A."/>
            <person name="Saranga D.J."/>
            <person name="Sato H."/>
            <person name="Schaeffer S.W."/>
            <person name="Schatz M.C."/>
            <person name="Schlenke T."/>
            <person name="Schwartz R."/>
            <person name="Segarra C."/>
            <person name="Singh R.S."/>
            <person name="Sirot L."/>
            <person name="Sirota M."/>
            <person name="Sisneros N.B."/>
            <person name="Smith C.D."/>
            <person name="Smith T.F."/>
            <person name="Spieth J."/>
            <person name="Stage D.E."/>
            <person name="Stark A."/>
            <person name="Stephan W."/>
            <person name="Strausberg R.L."/>
            <person name="Strempel S."/>
            <person name="Sturgill D."/>
            <person name="Sutton G."/>
            <person name="Sutton G.G."/>
            <person name="Tao W."/>
            <person name="Teichmann S."/>
            <person name="Tobari Y.N."/>
            <person name="Tomimura Y."/>
            <person name="Tsolas J.M."/>
            <person name="Valente V.L."/>
            <person name="Venter E."/>
            <person name="Venter J.C."/>
            <person name="Vicario S."/>
            <person name="Vieira F.G."/>
            <person name="Vilella A.J."/>
            <person name="Villasante A."/>
            <person name="Walenz B."/>
            <person name="Wang J."/>
            <person name="Wasserman M."/>
            <person name="Watts T."/>
            <person name="Wilson D."/>
            <person name="Wilson R.K."/>
            <person name="Wing R.A."/>
            <person name="Wolfner M.F."/>
            <person name="Wong A."/>
            <person name="Wong G.K."/>
            <person name="Wu C.I."/>
            <person name="Wu G."/>
            <person name="Yamamoto D."/>
            <person name="Yang H.P."/>
            <person name="Yang S.P."/>
            <person name="Yorke J.A."/>
            <person name="Yoshida K."/>
            <person name="Zdobnov E."/>
            <person name="Zhang P."/>
            <person name="Zhang Y."/>
            <person name="Zimin A.V."/>
            <person name="Baldwin J."/>
            <person name="Abdouelleil A."/>
            <person name="Abdulkadir J."/>
            <person name="Abebe A."/>
            <person name="Abera B."/>
            <person name="Abreu J."/>
            <person name="Acer S.C."/>
            <person name="Aftuck L."/>
            <person name="Alexander A."/>
            <person name="An P."/>
            <person name="Anderson E."/>
            <person name="Anderson S."/>
            <person name="Arachi H."/>
            <person name="Azer M."/>
            <person name="Bachantsang P."/>
            <person name="Barry A."/>
            <person name="Bayul T."/>
            <person name="Berlin A."/>
            <person name="Bessette D."/>
            <person name="Bloom T."/>
            <person name="Blye J."/>
            <person name="Boguslavskiy L."/>
            <person name="Bonnet C."/>
            <person name="Boukhgalter B."/>
            <person name="Bourzgui I."/>
            <person name="Brown A."/>
            <person name="Cahill P."/>
            <person name="Channer S."/>
            <person name="Cheshatsang Y."/>
            <person name="Chuda L."/>
            <person name="Citroen M."/>
            <person name="Collymore A."/>
            <person name="Cooke P."/>
            <person name="Costello M."/>
            <person name="D'Aco K."/>
            <person name="Daza R."/>
            <person name="De Haan G."/>
            <person name="DeGray S."/>
            <person name="DeMaso C."/>
            <person name="Dhargay N."/>
            <person name="Dooley K."/>
            <person name="Dooley E."/>
            <person name="Doricent M."/>
            <person name="Dorje P."/>
            <person name="Dorjee K."/>
            <person name="Dupes A."/>
            <person name="Elong R."/>
            <person name="Falk J."/>
            <person name="Farina A."/>
            <person name="Faro S."/>
            <person name="Ferguson D."/>
            <person name="Fisher S."/>
            <person name="Foley C.D."/>
            <person name="Franke A."/>
            <person name="Friedrich D."/>
            <person name="Gadbois L."/>
            <person name="Gearin G."/>
            <person name="Gearin C.R."/>
            <person name="Giannoukos G."/>
            <person name="Goode T."/>
            <person name="Graham J."/>
            <person name="Grandbois E."/>
            <person name="Grewal S."/>
            <person name="Gyaltsen K."/>
            <person name="Hafez N."/>
            <person name="Hagos B."/>
            <person name="Hall J."/>
            <person name="Henson C."/>
            <person name="Hollinger A."/>
            <person name="Honan T."/>
            <person name="Huard M.D."/>
            <person name="Hughes L."/>
            <person name="Hurhula B."/>
            <person name="Husby M.E."/>
            <person name="Kamat A."/>
            <person name="Kanga B."/>
            <person name="Kashin S."/>
            <person name="Khazanovich D."/>
            <person name="Kisner P."/>
            <person name="Lance K."/>
            <person name="Lara M."/>
            <person name="Lee W."/>
            <person name="Lennon N."/>
            <person name="Letendre F."/>
            <person name="LeVine R."/>
            <person name="Lipovsky A."/>
            <person name="Liu X."/>
            <person name="Liu J."/>
            <person name="Liu S."/>
            <person name="Lokyitsang T."/>
            <person name="Lokyitsang Y."/>
            <person name="Lubonja R."/>
            <person name="Lui A."/>
            <person name="MacDonald P."/>
            <person name="Magnisalis V."/>
            <person name="Maru K."/>
            <person name="Matthews C."/>
            <person name="McCusker W."/>
            <person name="McDonough S."/>
            <person name="Mehta T."/>
            <person name="Meldrim J."/>
            <person name="Meneus L."/>
            <person name="Mihai O."/>
            <person name="Mihalev A."/>
            <person name="Mihova T."/>
            <person name="Mittelman R."/>
            <person name="Mlenga V."/>
            <person name="Montmayeur A."/>
            <person name="Mulrain L."/>
            <person name="Navidi A."/>
            <person name="Naylor J."/>
            <person name="Negash T."/>
            <person name="Nguyen T."/>
            <person name="Nguyen N."/>
            <person name="Nicol R."/>
            <person name="Norbu C."/>
            <person name="Norbu N."/>
            <person name="Novod N."/>
            <person name="O'Neill B."/>
            <person name="Osman S."/>
            <person name="Markiewicz E."/>
            <person name="Oyono O.L."/>
            <person name="Patti C."/>
            <person name="Phunkhang P."/>
            <person name="Pierre F."/>
            <person name="Priest M."/>
            <person name="Raghuraman S."/>
            <person name="Rege F."/>
            <person name="Reyes R."/>
            <person name="Rise C."/>
            <person name="Rogov P."/>
            <person name="Ross K."/>
            <person name="Ryan E."/>
            <person name="Settipalli S."/>
            <person name="Shea T."/>
            <person name="Sherpa N."/>
            <person name="Shi L."/>
            <person name="Shih D."/>
            <person name="Sparrow T."/>
            <person name="Spaulding J."/>
            <person name="Stalker J."/>
            <person name="Stange-Thomann N."/>
            <person name="Stavropoulos S."/>
            <person name="Stone C."/>
            <person name="Strader C."/>
            <person name="Tesfaye S."/>
            <person name="Thomson T."/>
            <person name="Thoulutsang Y."/>
            <person name="Thoulutsang D."/>
            <person name="Topham K."/>
            <person name="Topping I."/>
            <person name="Tsamla T."/>
            <person name="Vassiliev H."/>
            <person name="Vo A."/>
            <person name="Wangchuk T."/>
            <person name="Wangdi T."/>
            <person name="Weiand M."/>
            <person name="Wilkinson J."/>
            <person name="Wilson A."/>
            <person name="Yadav S."/>
            <person name="Young G."/>
            <person name="Yu Q."/>
            <person name="Zembek L."/>
            <person name="Zhong D."/>
            <person name="Zimmer A."/>
            <person name="Zwirko Z."/>
            <person name="Jaffe D.B."/>
            <person name="Alvarez P."/>
            <person name="Brockman W."/>
            <person name="Butler J."/>
            <person name="Chin C."/>
            <person name="Gnerre S."/>
            <person name="Grabherr M."/>
            <person name="Kleber M."/>
            <person name="Mauceli E."/>
            <person name="MacCallum I."/>
        </authorList>
    </citation>
    <scope>NUCLEOTIDE SEQUENCE [LARGE SCALE GENOMIC DNA]</scope>
    <source>
        <strain evidence="3">Tai18E2</strain>
        <strain evidence="6">Tai18E2 / Tucson 14021-0261.01</strain>
    </source>
</reference>
<feature type="region of interest" description="Disordered" evidence="1">
    <location>
        <begin position="192"/>
        <end position="262"/>
    </location>
</feature>
<dbReference type="EMBL" id="CM000157">
    <property type="protein sequence ID" value="KRJ98066.1"/>
    <property type="molecule type" value="Genomic_DNA"/>
</dbReference>
<evidence type="ECO:0000256" key="1">
    <source>
        <dbReference type="SAM" id="MobiDB-lite"/>
    </source>
</evidence>
<gene>
    <name evidence="3" type="primary">Dyak\GE18964</name>
    <name evidence="3" type="ORF">Dyak_GE18964</name>
</gene>
<dbReference type="KEGG" id="dya:Dyak_GE18964"/>
<dbReference type="OrthoDB" id="8070518at2759"/>
<dbReference type="HOGENOM" id="CLU_014704_0_0_1"/>
<organism evidence="3 6">
    <name type="scientific">Drosophila yakuba</name>
    <name type="common">Fruit fly</name>
    <dbReference type="NCBI Taxonomy" id="7245"/>
    <lineage>
        <taxon>Eukaryota</taxon>
        <taxon>Metazoa</taxon>
        <taxon>Ecdysozoa</taxon>
        <taxon>Arthropoda</taxon>
        <taxon>Hexapoda</taxon>
        <taxon>Insecta</taxon>
        <taxon>Pterygota</taxon>
        <taxon>Neoptera</taxon>
        <taxon>Endopterygota</taxon>
        <taxon>Diptera</taxon>
        <taxon>Brachycera</taxon>
        <taxon>Muscomorpha</taxon>
        <taxon>Ephydroidea</taxon>
        <taxon>Drosophilidae</taxon>
        <taxon>Drosophila</taxon>
        <taxon>Sophophora</taxon>
    </lineage>
</organism>
<dbReference type="Proteomes" id="UP000002282">
    <property type="component" value="Chromosome 2L"/>
</dbReference>
<feature type="region of interest" description="Disordered" evidence="1">
    <location>
        <begin position="546"/>
        <end position="663"/>
    </location>
</feature>
<dbReference type="EMBL" id="CM000157">
    <property type="protein sequence ID" value="EDW88866.1"/>
    <property type="molecule type" value="Genomic_DNA"/>
</dbReference>
<feature type="compositionally biased region" description="Basic residues" evidence="1">
    <location>
        <begin position="640"/>
        <end position="663"/>
    </location>
</feature>
<keyword evidence="2" id="KW-0732">Signal</keyword>
<feature type="compositionally biased region" description="Low complexity" evidence="1">
    <location>
        <begin position="225"/>
        <end position="239"/>
    </location>
</feature>
<reference evidence="3 6" key="3">
    <citation type="journal article" date="2007" name="PLoS Biol.">
        <title>Principles of genome evolution in the Drosophila melanogaster species group.</title>
        <authorList>
            <person name="Ranz J.M."/>
            <person name="Maurin D."/>
            <person name="Chan Y.S."/>
            <person name="von Grotthuss M."/>
            <person name="Hillier L.W."/>
            <person name="Roote J."/>
            <person name="Ashburner M."/>
            <person name="Bergman C.M."/>
        </authorList>
    </citation>
    <scope>NUCLEOTIDE SEQUENCE [LARGE SCALE GENOMIC DNA]</scope>
    <source>
        <strain evidence="3">Tai18E2</strain>
        <strain evidence="6">Tai18E2 / Tucson 14021-0261.01</strain>
    </source>
</reference>
<feature type="compositionally biased region" description="Acidic residues" evidence="1">
    <location>
        <begin position="583"/>
        <end position="605"/>
    </location>
</feature>
<reference evidence="3" key="1">
    <citation type="submission" date="2006-01" db="EMBL/GenBank/DDBJ databases">
        <title>The Genome of Drosophila yakuba.</title>
        <authorList>
            <consortium name="The Drosophila yakuba Sequencing Consortium"/>
        </authorList>
    </citation>
    <scope>NUCLEOTIDE SEQUENCE</scope>
    <source>
        <strain evidence="3">Tai18E2</strain>
    </source>
</reference>
<evidence type="ECO:0000313" key="5">
    <source>
        <dbReference type="EMBL" id="KRJ98066.1"/>
    </source>
</evidence>
<evidence type="ECO:0000256" key="2">
    <source>
        <dbReference type="SAM" id="SignalP"/>
    </source>
</evidence>
<dbReference type="OMA" id="MNMGAQV"/>
<feature type="compositionally biased region" description="Low complexity" evidence="1">
    <location>
        <begin position="567"/>
        <end position="576"/>
    </location>
</feature>
<dbReference type="AlphaFoldDB" id="B4NZT2"/>
<dbReference type="EMBL" id="CM000157">
    <property type="protein sequence ID" value="KRJ98065.1"/>
    <property type="molecule type" value="Genomic_DNA"/>
</dbReference>
<protein>
    <submittedName>
        <fullName evidence="3">Uncharacterized protein, isoform A</fullName>
    </submittedName>
    <submittedName>
        <fullName evidence="4">Uncharacterized protein, isoform B</fullName>
    </submittedName>
    <submittedName>
        <fullName evidence="5">Uncharacterized protein, isoform C</fullName>
    </submittedName>
</protein>
<feature type="chain" id="PRO_5014299024" evidence="2">
    <location>
        <begin position="30"/>
        <end position="663"/>
    </location>
</feature>
<keyword evidence="6" id="KW-1185">Reference proteome</keyword>
<evidence type="ECO:0000313" key="6">
    <source>
        <dbReference type="Proteomes" id="UP000002282"/>
    </source>
</evidence>
<sequence>MDIQPQTLRLIFLWTCLAIGLSVMSGATASGHDVSPASRDVLHRSKRTMTTICVEIRPSSPQDEPYYMCRGANFGGDSSQQSCVEVRNAGGQGEPFYMCRGAESTGPGAENQPSMEHMPPLNPQPAVHHDSGHNFPVFPAFEGGSYPQQAVTEDPTRIHQVQPAGPSSYQEELHRQPLPQQHQPHAQYGFYGGPMAAPPTAAPAQSAGMPEFHHPTLGSPPAAPPGVSAGPGPASTAPSYDPAAFARTPSRPKENEVAGNGRHRFTFDDDVLAVPDVGFRREELQQQYRRPVNQPGAQDQLMWVPLSQTQDPENDPVMKAFYSSLAVEGHPAQEAPVGNQDEPMVGQMAPGYSPYNGQYPEAPAPPTLPPPPPTYSQADVTTSANTYCNGCPPTAPPIQCPTPLDNGVSYSTTCPSFQPVIISMPCYAQRPPTPYFGLPRAPPALAPAVPFGGGFGLGAQLGSHFGMTAQMGGRGYDMEQQVGGPFGMGMQLGMGMNPFGPFGALNPFNPFNRILGAPAPNPNPPIPNGNFFQRVFKFDQNAVPASTTEVAPSTEAQTERSGKLNFSSSTPASPSSEQPDSIVGDDLESEEDVDSGENIDKEDDPAVTTPLPASEADDSADASGVPAIVSKATDLLKPTEKRKRHRQRSGGRGTQKHRYLQQL</sequence>
<feature type="signal peptide" evidence="2">
    <location>
        <begin position="1"/>
        <end position="29"/>
    </location>
</feature>
<name>B4NZT2_DROYA</name>
<accession>B4NZT2</accession>
<reference evidence="3" key="4">
    <citation type="submission" date="2015-11" db="EMBL/GenBank/DDBJ databases">
        <authorList>
            <consortium name="FlyBase"/>
        </authorList>
    </citation>
    <scope>NUCLEOTIDE SEQUENCE</scope>
    <source>
        <strain evidence="3">Tai18E2</strain>
    </source>
</reference>
<dbReference type="eggNOG" id="KOG1216">
    <property type="taxonomic scope" value="Eukaryota"/>
</dbReference>